<protein>
    <submittedName>
        <fullName evidence="1">Uncharacterized protein</fullName>
    </submittedName>
</protein>
<gene>
    <name evidence="1" type="ORF">GCM10008959_20660</name>
</gene>
<reference evidence="2" key="1">
    <citation type="journal article" date="2019" name="Int. J. Syst. Evol. Microbiol.">
        <title>The Global Catalogue of Microorganisms (GCM) 10K type strain sequencing project: providing services to taxonomists for standard genome sequencing and annotation.</title>
        <authorList>
            <consortium name="The Broad Institute Genomics Platform"/>
            <consortium name="The Broad Institute Genome Sequencing Center for Infectious Disease"/>
            <person name="Wu L."/>
            <person name="Ma J."/>
        </authorList>
    </citation>
    <scope>NUCLEOTIDE SEQUENCE [LARGE SCALE GENOMIC DNA]</scope>
    <source>
        <strain evidence="2">JCM 31404</strain>
    </source>
</reference>
<organism evidence="1 2">
    <name type="scientific">Deinococcus seoulensis</name>
    <dbReference type="NCBI Taxonomy" id="1837379"/>
    <lineage>
        <taxon>Bacteria</taxon>
        <taxon>Thermotogati</taxon>
        <taxon>Deinococcota</taxon>
        <taxon>Deinococci</taxon>
        <taxon>Deinococcales</taxon>
        <taxon>Deinococcaceae</taxon>
        <taxon>Deinococcus</taxon>
    </lineage>
</organism>
<evidence type="ECO:0000313" key="2">
    <source>
        <dbReference type="Proteomes" id="UP000634308"/>
    </source>
</evidence>
<keyword evidence="2" id="KW-1185">Reference proteome</keyword>
<dbReference type="Proteomes" id="UP000634308">
    <property type="component" value="Unassembled WGS sequence"/>
</dbReference>
<evidence type="ECO:0000313" key="1">
    <source>
        <dbReference type="EMBL" id="GGR58789.1"/>
    </source>
</evidence>
<proteinExistence type="predicted"/>
<name>A0ABQ2RRG5_9DEIO</name>
<comment type="caution">
    <text evidence="1">The sequence shown here is derived from an EMBL/GenBank/DDBJ whole genome shotgun (WGS) entry which is preliminary data.</text>
</comment>
<accession>A0ABQ2RRG5</accession>
<sequence>MILPDTFTVRSAGKEPVYRLNALPPALPARTVGKPTGSVQNGMRAALLLARGGFGGRMGGLDGAETVPLHSG</sequence>
<dbReference type="EMBL" id="BMQM01000012">
    <property type="protein sequence ID" value="GGR58789.1"/>
    <property type="molecule type" value="Genomic_DNA"/>
</dbReference>